<dbReference type="PANTHER" id="PTHR37019">
    <property type="entry name" value="CHROMOSOME 1, WHOLE GENOME SHOTGUN SEQUENCE"/>
    <property type="match status" value="1"/>
</dbReference>
<keyword evidence="1" id="KW-0812">Transmembrane</keyword>
<dbReference type="Proteomes" id="UP000000560">
    <property type="component" value="Chromosome III"/>
</dbReference>
<reference evidence="4" key="1">
    <citation type="journal article" date="2005" name="Nature">
        <title>Sequencing of Aspergillus nidulans and comparative analysis with A. fumigatus and A. oryzae.</title>
        <authorList>
            <person name="Galagan J.E."/>
            <person name="Calvo S.E."/>
            <person name="Cuomo C."/>
            <person name="Ma L.J."/>
            <person name="Wortman J.R."/>
            <person name="Batzoglou S."/>
            <person name="Lee S.I."/>
            <person name="Basturkmen M."/>
            <person name="Spevak C.C."/>
            <person name="Clutterbuck J."/>
            <person name="Kapitonov V."/>
            <person name="Jurka J."/>
            <person name="Scazzocchio C."/>
            <person name="Farman M."/>
            <person name="Butler J."/>
            <person name="Purcell S."/>
            <person name="Harris S."/>
            <person name="Braus G.H."/>
            <person name="Draht O."/>
            <person name="Busch S."/>
            <person name="D'Enfert C."/>
            <person name="Bouchier C."/>
            <person name="Goldman G.H."/>
            <person name="Bell-Pedersen D."/>
            <person name="Griffiths-Jones S."/>
            <person name="Doonan J.H."/>
            <person name="Yu J."/>
            <person name="Vienken K."/>
            <person name="Pain A."/>
            <person name="Freitag M."/>
            <person name="Selker E.U."/>
            <person name="Archer D.B."/>
            <person name="Penalva M.A."/>
            <person name="Oakley B.R."/>
            <person name="Momany M."/>
            <person name="Tanaka T."/>
            <person name="Kumagai T."/>
            <person name="Asai K."/>
            <person name="Machida M."/>
            <person name="Nierman W.C."/>
            <person name="Denning D.W."/>
            <person name="Caddick M."/>
            <person name="Hynes M."/>
            <person name="Paoletti M."/>
            <person name="Fischer R."/>
            <person name="Miller B."/>
            <person name="Dyer P."/>
            <person name="Sachs M.S."/>
            <person name="Osmani S.A."/>
            <person name="Birren B.W."/>
        </authorList>
    </citation>
    <scope>NUCLEOTIDE SEQUENCE [LARGE SCALE GENOMIC DNA]</scope>
    <source>
        <strain evidence="4">FGSC A4 / ATCC 38163 / CBS 112.46 / NRRL 194 / M139</strain>
    </source>
</reference>
<keyword evidence="1" id="KW-0472">Membrane</keyword>
<dbReference type="RefSeq" id="XP_662400.1">
    <property type="nucleotide sequence ID" value="XM_657308.2"/>
</dbReference>
<feature type="transmembrane region" description="Helical" evidence="1">
    <location>
        <begin position="57"/>
        <end position="78"/>
    </location>
</feature>
<name>Q5B3T4_EMENI</name>
<organism evidence="3 4">
    <name type="scientific">Emericella nidulans (strain FGSC A4 / ATCC 38163 / CBS 112.46 / NRRL 194 / M139)</name>
    <name type="common">Aspergillus nidulans</name>
    <dbReference type="NCBI Taxonomy" id="227321"/>
    <lineage>
        <taxon>Eukaryota</taxon>
        <taxon>Fungi</taxon>
        <taxon>Dikarya</taxon>
        <taxon>Ascomycota</taxon>
        <taxon>Pezizomycotina</taxon>
        <taxon>Eurotiomycetes</taxon>
        <taxon>Eurotiomycetidae</taxon>
        <taxon>Eurotiales</taxon>
        <taxon>Aspergillaceae</taxon>
        <taxon>Aspergillus</taxon>
        <taxon>Aspergillus subgen. Nidulantes</taxon>
    </lineage>
</organism>
<dbReference type="Pfam" id="PF24803">
    <property type="entry name" value="DUF7704"/>
    <property type="match status" value="1"/>
</dbReference>
<reference evidence="4" key="2">
    <citation type="journal article" date="2009" name="Fungal Genet. Biol.">
        <title>The 2008 update of the Aspergillus nidulans genome annotation: a community effort.</title>
        <authorList>
            <person name="Wortman J.R."/>
            <person name="Gilsenan J.M."/>
            <person name="Joardar V."/>
            <person name="Deegan J."/>
            <person name="Clutterbuck J."/>
            <person name="Andersen M.R."/>
            <person name="Archer D."/>
            <person name="Bencina M."/>
            <person name="Braus G."/>
            <person name="Coutinho P."/>
            <person name="von Dohren H."/>
            <person name="Doonan J."/>
            <person name="Driessen A.J."/>
            <person name="Durek P."/>
            <person name="Espeso E."/>
            <person name="Fekete E."/>
            <person name="Flipphi M."/>
            <person name="Estrada C.G."/>
            <person name="Geysens S."/>
            <person name="Goldman G."/>
            <person name="de Groot P.W."/>
            <person name="Hansen K."/>
            <person name="Harris S.D."/>
            <person name="Heinekamp T."/>
            <person name="Helmstaedt K."/>
            <person name="Henrissat B."/>
            <person name="Hofmann G."/>
            <person name="Homan T."/>
            <person name="Horio T."/>
            <person name="Horiuchi H."/>
            <person name="James S."/>
            <person name="Jones M."/>
            <person name="Karaffa L."/>
            <person name="Karanyi Z."/>
            <person name="Kato M."/>
            <person name="Keller N."/>
            <person name="Kelly D.E."/>
            <person name="Kiel J.A."/>
            <person name="Kim J.M."/>
            <person name="van der Klei I.J."/>
            <person name="Klis F.M."/>
            <person name="Kovalchuk A."/>
            <person name="Krasevec N."/>
            <person name="Kubicek C.P."/>
            <person name="Liu B."/>
            <person name="Maccabe A."/>
            <person name="Meyer V."/>
            <person name="Mirabito P."/>
            <person name="Miskei M."/>
            <person name="Mos M."/>
            <person name="Mullins J."/>
            <person name="Nelson D.R."/>
            <person name="Nielsen J."/>
            <person name="Oakley B.R."/>
            <person name="Osmani S.A."/>
            <person name="Pakula T."/>
            <person name="Paszewski A."/>
            <person name="Paulsen I."/>
            <person name="Pilsyk S."/>
            <person name="Pocsi I."/>
            <person name="Punt P.J."/>
            <person name="Ram A.F."/>
            <person name="Ren Q."/>
            <person name="Robellet X."/>
            <person name="Robson G."/>
            <person name="Seiboth B."/>
            <person name="van Solingen P."/>
            <person name="Specht T."/>
            <person name="Sun J."/>
            <person name="Taheri-Talesh N."/>
            <person name="Takeshita N."/>
            <person name="Ussery D."/>
            <person name="vanKuyk P.A."/>
            <person name="Visser H."/>
            <person name="van de Vondervoort P.J."/>
            <person name="de Vries R.P."/>
            <person name="Walton J."/>
            <person name="Xiang X."/>
            <person name="Xiong Y."/>
            <person name="Zeng A.P."/>
            <person name="Brandt B.W."/>
            <person name="Cornell M.J."/>
            <person name="van den Hondel C.A."/>
            <person name="Visser J."/>
            <person name="Oliver S.G."/>
            <person name="Turner G."/>
        </authorList>
    </citation>
    <scope>GENOME REANNOTATION</scope>
    <source>
        <strain evidence="4">FGSC A4 / ATCC 38163 / CBS 112.46 / NRRL 194 / M139</strain>
    </source>
</reference>
<evidence type="ECO:0000313" key="3">
    <source>
        <dbReference type="EMBL" id="CBF76765.1"/>
    </source>
</evidence>
<accession>Q5B3T4</accession>
<feature type="transmembrane region" description="Helical" evidence="1">
    <location>
        <begin position="90"/>
        <end position="109"/>
    </location>
</feature>
<dbReference type="PANTHER" id="PTHR37019:SF2">
    <property type="entry name" value="EXPERA DOMAIN-CONTAINING PROTEIN"/>
    <property type="match status" value="1"/>
</dbReference>
<sequence>MPATILPTWPHIVFAIFEPITLIGGWLAPIFDLQGFIVGQIPLSPAPEELEVQATSFALAYQLANVYGLMALLGAGVLYATSEPKVLRNYLVALAIGDVGHIYVTYLAMGPALFFDVGGWNALTWGNVGVTAFLFVNRLLYCLGVFGYAEGGSVKEPKKRV</sequence>
<feature type="transmembrane region" description="Helical" evidence="1">
    <location>
        <begin position="12"/>
        <end position="37"/>
    </location>
</feature>
<evidence type="ECO:0000259" key="2">
    <source>
        <dbReference type="Pfam" id="PF24803"/>
    </source>
</evidence>
<dbReference type="EMBL" id="BN001303">
    <property type="protein sequence ID" value="CBF76765.1"/>
    <property type="molecule type" value="Genomic_DNA"/>
</dbReference>
<feature type="transmembrane region" description="Helical" evidence="1">
    <location>
        <begin position="129"/>
        <end position="149"/>
    </location>
</feature>
<proteinExistence type="predicted"/>
<evidence type="ECO:0000256" key="1">
    <source>
        <dbReference type="SAM" id="Phobius"/>
    </source>
</evidence>
<dbReference type="GeneID" id="2872594"/>
<protein>
    <recommendedName>
        <fullName evidence="2">DUF7704 domain-containing protein</fullName>
    </recommendedName>
</protein>
<dbReference type="OrthoDB" id="2937326at2759"/>
<dbReference type="VEuPathDB" id="FungiDB:AN4796"/>
<keyword evidence="4" id="KW-1185">Reference proteome</keyword>
<evidence type="ECO:0000313" key="4">
    <source>
        <dbReference type="Proteomes" id="UP000000560"/>
    </source>
</evidence>
<dbReference type="KEGG" id="ani:ANIA_04796"/>
<dbReference type="eggNOG" id="ENOG502S8N7">
    <property type="taxonomic scope" value="Eukaryota"/>
</dbReference>
<dbReference type="AlphaFoldDB" id="Q5B3T4"/>
<dbReference type="STRING" id="227321.Q5B3T4"/>
<feature type="domain" description="DUF7704" evidence="2">
    <location>
        <begin position="3"/>
        <end position="147"/>
    </location>
</feature>
<dbReference type="HOGENOM" id="CLU_112091_3_2_1"/>
<accession>C8VAM2</accession>
<dbReference type="InParanoid" id="Q5B3T4"/>
<dbReference type="OMA" id="DPWAWQN"/>
<gene>
    <name evidence="3" type="ORF">ANIA_04796</name>
</gene>
<keyword evidence="1" id="KW-1133">Transmembrane helix</keyword>
<dbReference type="InterPro" id="IPR056121">
    <property type="entry name" value="DUF7704"/>
</dbReference>